<reference evidence="4" key="3">
    <citation type="submission" date="2023-05" db="EMBL/GenBank/DDBJ databases">
        <authorList>
            <person name="Smith C.H."/>
        </authorList>
    </citation>
    <scope>NUCLEOTIDE SEQUENCE</scope>
    <source>
        <strain evidence="4">CHS0354</strain>
        <tissue evidence="4">Mantle</tissue>
    </source>
</reference>
<reference evidence="4" key="1">
    <citation type="journal article" date="2021" name="Genome Biol. Evol.">
        <title>A High-Quality Reference Genome for a Parasitic Bivalve with Doubly Uniparental Inheritance (Bivalvia: Unionida).</title>
        <authorList>
            <person name="Smith C.H."/>
        </authorList>
    </citation>
    <scope>NUCLEOTIDE SEQUENCE</scope>
    <source>
        <strain evidence="4">CHS0354</strain>
    </source>
</reference>
<dbReference type="PANTHER" id="PTHR16165:SF5">
    <property type="entry name" value="NXPE FAMILY MEMBER 3"/>
    <property type="match status" value="1"/>
</dbReference>
<accession>A0AAE0SV56</accession>
<gene>
    <name evidence="4" type="ORF">CHS0354_006364</name>
</gene>
<evidence type="ECO:0000313" key="4">
    <source>
        <dbReference type="EMBL" id="KAK3598686.1"/>
    </source>
</evidence>
<dbReference type="Gene3D" id="2.60.40.10">
    <property type="entry name" value="Immunoglobulins"/>
    <property type="match status" value="1"/>
</dbReference>
<dbReference type="InterPro" id="IPR057106">
    <property type="entry name" value="NXPE4_C"/>
</dbReference>
<evidence type="ECO:0000256" key="2">
    <source>
        <dbReference type="PROSITE-ProRule" id="PRU00087"/>
    </source>
</evidence>
<dbReference type="InterPro" id="IPR013783">
    <property type="entry name" value="Ig-like_fold"/>
</dbReference>
<comment type="caution">
    <text evidence="4">The sequence shown here is derived from an EMBL/GenBank/DDBJ whole genome shotgun (WGS) entry which is preliminary data.</text>
</comment>
<dbReference type="Pfam" id="PF24536">
    <property type="entry name" value="NXPE4_C"/>
    <property type="match status" value="1"/>
</dbReference>
<name>A0AAE0SV56_9BIVA</name>
<protein>
    <recommendedName>
        <fullName evidence="3">NXPE C-terminal domain-containing protein</fullName>
    </recommendedName>
</protein>
<reference evidence="4" key="2">
    <citation type="journal article" date="2021" name="Genome Biol. Evol.">
        <title>Developing a high-quality reference genome for a parasitic bivalve with doubly uniparental inheritance (Bivalvia: Unionida).</title>
        <authorList>
            <person name="Smith C.H."/>
        </authorList>
    </citation>
    <scope>NUCLEOTIDE SEQUENCE</scope>
    <source>
        <strain evidence="4">CHS0354</strain>
        <tissue evidence="4">Mantle</tissue>
    </source>
</reference>
<dbReference type="PANTHER" id="PTHR16165">
    <property type="entry name" value="NXPE FAMILY MEMBER"/>
    <property type="match status" value="1"/>
</dbReference>
<evidence type="ECO:0000256" key="1">
    <source>
        <dbReference type="ARBA" id="ARBA00005431"/>
    </source>
</evidence>
<evidence type="ECO:0000313" key="5">
    <source>
        <dbReference type="Proteomes" id="UP001195483"/>
    </source>
</evidence>
<dbReference type="Proteomes" id="UP001195483">
    <property type="component" value="Unassembled WGS sequence"/>
</dbReference>
<organism evidence="4 5">
    <name type="scientific">Potamilus streckersoni</name>
    <dbReference type="NCBI Taxonomy" id="2493646"/>
    <lineage>
        <taxon>Eukaryota</taxon>
        <taxon>Metazoa</taxon>
        <taxon>Spiralia</taxon>
        <taxon>Lophotrochozoa</taxon>
        <taxon>Mollusca</taxon>
        <taxon>Bivalvia</taxon>
        <taxon>Autobranchia</taxon>
        <taxon>Heteroconchia</taxon>
        <taxon>Palaeoheterodonta</taxon>
        <taxon>Unionida</taxon>
        <taxon>Unionoidea</taxon>
        <taxon>Unionidae</taxon>
        <taxon>Ambleminae</taxon>
        <taxon>Lampsilini</taxon>
        <taxon>Potamilus</taxon>
    </lineage>
</organism>
<dbReference type="EMBL" id="JAEAOA010000441">
    <property type="protein sequence ID" value="KAK3598686.1"/>
    <property type="molecule type" value="Genomic_DNA"/>
</dbReference>
<dbReference type="PROSITE" id="PS50194">
    <property type="entry name" value="FILAMIN_REPEAT"/>
    <property type="match status" value="1"/>
</dbReference>
<dbReference type="AlphaFoldDB" id="A0AAE0SV56"/>
<dbReference type="InterPro" id="IPR014756">
    <property type="entry name" value="Ig_E-set"/>
</dbReference>
<feature type="domain" description="NXPE C-terminal" evidence="3">
    <location>
        <begin position="291"/>
        <end position="517"/>
    </location>
</feature>
<keyword evidence="5" id="KW-1185">Reference proteome</keyword>
<dbReference type="InterPro" id="IPR026845">
    <property type="entry name" value="NXPH/NXPE"/>
</dbReference>
<comment type="similarity">
    <text evidence="1">Belongs to the NXPE family.</text>
</comment>
<feature type="repeat" description="Filamin" evidence="2">
    <location>
        <begin position="53"/>
        <end position="142"/>
    </location>
</feature>
<dbReference type="InterPro" id="IPR017868">
    <property type="entry name" value="Filamin/ABP280_repeat-like"/>
</dbReference>
<sequence>MYSQPATASRRVLKYNTDLYFNFTLYGCTKPLRLYTYHPECLSLMADPLFDLRLTVDPSKSKVIMLSDTSNLKIGDSVRLRIDLYDGYGHRRDFGGDDIRVRMYDPDIDASSVGHVTDHKNGSYFVDMLALWSGPSRISVMLFYPRESIRSLYHVRRQLTGTRALLGKFQTEKAEAVTPCHPFPVIPGFKAVCNLTNENGGMSWYCGKPNDNNLLCHDWVETKLRTPPIKLPLTDAEKRLLTKDAIGRIISDEIVIYVSKERNETLHCKEWTYTSLWDQTSPTGFFIRKKWNSLLCINEMNNNLHMKCMNGTRLYLLGDSTLRQWYIELKDLMDCEPNSEAWTKEKWHKPAFCFNSELDFGMQWLPHAFPFFTGPNYELRRYKRPIISYIDEVDSETKAIVVIHLYAHFLSYHHDVFRDRFKSVVVSARNLLTRNPHAIILIKGPHSFKGAGGEYDRLNDFFGNVYKDIMLEEIGDLRDRVIYLDIMDMTIAEDVPEIHPNMEIVREMVKLMLLFVC</sequence>
<evidence type="ECO:0000259" key="3">
    <source>
        <dbReference type="Pfam" id="PF24536"/>
    </source>
</evidence>
<dbReference type="Pfam" id="PF06312">
    <property type="entry name" value="Neurexophilin"/>
    <property type="match status" value="1"/>
</dbReference>
<proteinExistence type="inferred from homology"/>
<dbReference type="SUPFAM" id="SSF81296">
    <property type="entry name" value="E set domains"/>
    <property type="match status" value="1"/>
</dbReference>